<gene>
    <name evidence="3" type="ORF">AV926_06635</name>
</gene>
<sequence length="72" mass="8331">MNSFNSRENRPTENNNEPQKKSNTLLTIVCGVIALALFGWMVYSYVITEQEKQKKRAEELEELILNQSKNAK</sequence>
<comment type="caution">
    <text evidence="3">The sequence shown here is derived from an EMBL/GenBank/DDBJ whole genome shotgun (WGS) entry which is preliminary data.</text>
</comment>
<feature type="transmembrane region" description="Helical" evidence="2">
    <location>
        <begin position="25"/>
        <end position="46"/>
    </location>
</feature>
<keyword evidence="2" id="KW-1133">Transmembrane helix</keyword>
<protein>
    <submittedName>
        <fullName evidence="3">Uncharacterized protein</fullName>
    </submittedName>
</protein>
<keyword evidence="2" id="KW-0472">Membrane</keyword>
<accession>A0A161U9T0</accession>
<proteinExistence type="predicted"/>
<keyword evidence="2" id="KW-0812">Transmembrane</keyword>
<evidence type="ECO:0000256" key="1">
    <source>
        <dbReference type="SAM" id="MobiDB-lite"/>
    </source>
</evidence>
<dbReference type="AlphaFoldDB" id="A0A161U9T0"/>
<organism evidence="3 4">
    <name type="scientific">Myroides marinus</name>
    <dbReference type="NCBI Taxonomy" id="703342"/>
    <lineage>
        <taxon>Bacteria</taxon>
        <taxon>Pseudomonadati</taxon>
        <taxon>Bacteroidota</taxon>
        <taxon>Flavobacteriia</taxon>
        <taxon>Flavobacteriales</taxon>
        <taxon>Flavobacteriaceae</taxon>
        <taxon>Myroides</taxon>
    </lineage>
</organism>
<dbReference type="RefSeq" id="WP_038987206.1">
    <property type="nucleotide sequence ID" value="NZ_JACAJW010000006.1"/>
</dbReference>
<name>A0A161U9T0_9FLAO</name>
<keyword evidence="4" id="KW-1185">Reference proteome</keyword>
<evidence type="ECO:0000313" key="3">
    <source>
        <dbReference type="EMBL" id="KZE82776.1"/>
    </source>
</evidence>
<dbReference type="Proteomes" id="UP000076630">
    <property type="component" value="Unassembled WGS sequence"/>
</dbReference>
<evidence type="ECO:0000313" key="4">
    <source>
        <dbReference type="Proteomes" id="UP000076630"/>
    </source>
</evidence>
<feature type="region of interest" description="Disordered" evidence="1">
    <location>
        <begin position="1"/>
        <end position="21"/>
    </location>
</feature>
<reference evidence="3 4" key="1">
    <citation type="submission" date="2016-01" db="EMBL/GenBank/DDBJ databases">
        <title>Whole genome sequencing of Myroides marinus L41.</title>
        <authorList>
            <person name="Hong K.W."/>
        </authorList>
    </citation>
    <scope>NUCLEOTIDE SEQUENCE [LARGE SCALE GENOMIC DNA]</scope>
    <source>
        <strain evidence="3 4">L41</strain>
    </source>
</reference>
<evidence type="ECO:0000256" key="2">
    <source>
        <dbReference type="SAM" id="Phobius"/>
    </source>
</evidence>
<dbReference type="EMBL" id="LQNU01000043">
    <property type="protein sequence ID" value="KZE82776.1"/>
    <property type="molecule type" value="Genomic_DNA"/>
</dbReference>